<reference evidence="1" key="1">
    <citation type="journal article" date="2019" name="MBio">
        <title>Virus Genomes from Deep Sea Sediments Expand the Ocean Megavirome and Support Independent Origins of Viral Gigantism.</title>
        <authorList>
            <person name="Backstrom D."/>
            <person name="Yutin N."/>
            <person name="Jorgensen S.L."/>
            <person name="Dharamshi J."/>
            <person name="Homa F."/>
            <person name="Zaremba-Niedwiedzka K."/>
            <person name="Spang A."/>
            <person name="Wolf Y.I."/>
            <person name="Koonin E.V."/>
            <person name="Ettema T.J."/>
        </authorList>
    </citation>
    <scope>NUCLEOTIDE SEQUENCE</scope>
</reference>
<protein>
    <submittedName>
        <fullName evidence="1">Uncharacterized protein</fullName>
    </submittedName>
</protein>
<accession>A0A481YT62</accession>
<organism evidence="1">
    <name type="scientific">Marseillevirus LCMAC102</name>
    <dbReference type="NCBI Taxonomy" id="2506603"/>
    <lineage>
        <taxon>Viruses</taxon>
        <taxon>Varidnaviria</taxon>
        <taxon>Bamfordvirae</taxon>
        <taxon>Nucleocytoviricota</taxon>
        <taxon>Megaviricetes</taxon>
        <taxon>Pimascovirales</taxon>
        <taxon>Pimascovirales incertae sedis</taxon>
        <taxon>Marseilleviridae</taxon>
    </lineage>
</organism>
<evidence type="ECO:0000313" key="1">
    <source>
        <dbReference type="EMBL" id="QBK86269.1"/>
    </source>
</evidence>
<gene>
    <name evidence="1" type="ORF">LCMAC102_00640</name>
</gene>
<name>A0A481YT62_9VIRU</name>
<sequence length="168" mass="19853">MELELSHLKRMIGAASFQFDDSLVKKGYDPKKLRTQFYKYISDSFKFTSLEESKFDTQTDEFQILIKNLAQETIIVKEKSCIILQFDYIEDYERYLVIYQKYTSLLDCFLIEVPTEEDITGITYFNDITISNRKKITLFQAIQKYGTLAMYIGEKFGFEILLKSLIEK</sequence>
<dbReference type="EMBL" id="MK500334">
    <property type="protein sequence ID" value="QBK86269.1"/>
    <property type="molecule type" value="Genomic_DNA"/>
</dbReference>
<proteinExistence type="predicted"/>